<gene>
    <name evidence="2" type="ORF">D9756_003889</name>
</gene>
<dbReference type="Proteomes" id="UP000559027">
    <property type="component" value="Unassembled WGS sequence"/>
</dbReference>
<feature type="compositionally biased region" description="Polar residues" evidence="1">
    <location>
        <begin position="126"/>
        <end position="135"/>
    </location>
</feature>
<proteinExistence type="predicted"/>
<evidence type="ECO:0000256" key="1">
    <source>
        <dbReference type="SAM" id="MobiDB-lite"/>
    </source>
</evidence>
<feature type="region of interest" description="Disordered" evidence="1">
    <location>
        <begin position="68"/>
        <end position="87"/>
    </location>
</feature>
<reference evidence="2 3" key="1">
    <citation type="journal article" date="2020" name="ISME J.">
        <title>Uncovering the hidden diversity of litter-decomposition mechanisms in mushroom-forming fungi.</title>
        <authorList>
            <person name="Floudas D."/>
            <person name="Bentzer J."/>
            <person name="Ahren D."/>
            <person name="Johansson T."/>
            <person name="Persson P."/>
            <person name="Tunlid A."/>
        </authorList>
    </citation>
    <scope>NUCLEOTIDE SEQUENCE [LARGE SCALE GENOMIC DNA]</scope>
    <source>
        <strain evidence="2 3">CBS 146.42</strain>
    </source>
</reference>
<name>A0A8H5LDN8_9AGAR</name>
<dbReference type="OrthoDB" id="2688840at2759"/>
<evidence type="ECO:0000313" key="3">
    <source>
        <dbReference type="Proteomes" id="UP000559027"/>
    </source>
</evidence>
<sequence>MAFIRSSAHRRRSRSASTSSPTARRSPDDSLKTAAKRAYPIYAFGPSHTSLPHKWDVDAWRRGKRRRRDIPSQEISMDFSPEQHDTTSTIAPSTFVFSTTSADFNIFPKSGRSSRRRAGYSPSRSNGELVNSPNQTELTRLRSTAFWELHRNVAENGEGFIQRMRDYEHLRSCQVADPTRRNRKCGFHPQTTRNTSYIANSDESDDNEDIQIFAGELPIKSDPYSPHHEKRAGSMDVPYHSPRDRQQESQETSVLAHQIQSSPSVSEGGGFTLPSIFDASLSLSAFSPSSTAPSSLSSTIQSQRLNVDSASSSFSLPPSISPPVSASSIDQMHSLPSDKAVSEITLALANGAGGINDYSHLQNFTNFQHMDGGEPGELWH</sequence>
<feature type="compositionally biased region" description="Low complexity" evidence="1">
    <location>
        <begin position="15"/>
        <end position="24"/>
    </location>
</feature>
<comment type="caution">
    <text evidence="2">The sequence shown here is derived from an EMBL/GenBank/DDBJ whole genome shotgun (WGS) entry which is preliminary data.</text>
</comment>
<organism evidence="2 3">
    <name type="scientific">Leucocoprinus leucothites</name>
    <dbReference type="NCBI Taxonomy" id="201217"/>
    <lineage>
        <taxon>Eukaryota</taxon>
        <taxon>Fungi</taxon>
        <taxon>Dikarya</taxon>
        <taxon>Basidiomycota</taxon>
        <taxon>Agaricomycotina</taxon>
        <taxon>Agaricomycetes</taxon>
        <taxon>Agaricomycetidae</taxon>
        <taxon>Agaricales</taxon>
        <taxon>Agaricineae</taxon>
        <taxon>Agaricaceae</taxon>
        <taxon>Leucocoprinus</taxon>
    </lineage>
</organism>
<dbReference type="EMBL" id="JAACJO010000007">
    <property type="protein sequence ID" value="KAF5356315.1"/>
    <property type="molecule type" value="Genomic_DNA"/>
</dbReference>
<evidence type="ECO:0000313" key="2">
    <source>
        <dbReference type="EMBL" id="KAF5356315.1"/>
    </source>
</evidence>
<accession>A0A8H5LDN8</accession>
<keyword evidence="3" id="KW-1185">Reference proteome</keyword>
<dbReference type="AlphaFoldDB" id="A0A8H5LDN8"/>
<feature type="compositionally biased region" description="Polar residues" evidence="1">
    <location>
        <begin position="189"/>
        <end position="201"/>
    </location>
</feature>
<feature type="region of interest" description="Disordered" evidence="1">
    <location>
        <begin position="180"/>
        <end position="267"/>
    </location>
</feature>
<feature type="compositionally biased region" description="Polar residues" evidence="1">
    <location>
        <begin position="249"/>
        <end position="265"/>
    </location>
</feature>
<feature type="region of interest" description="Disordered" evidence="1">
    <location>
        <begin position="1"/>
        <end position="32"/>
    </location>
</feature>
<feature type="region of interest" description="Disordered" evidence="1">
    <location>
        <begin position="107"/>
        <end position="135"/>
    </location>
</feature>
<protein>
    <submittedName>
        <fullName evidence="2">Uncharacterized protein</fullName>
    </submittedName>
</protein>